<name>A0A7N6BX48_ANATE</name>
<feature type="compositionally biased region" description="Basic and acidic residues" evidence="10">
    <location>
        <begin position="467"/>
        <end position="561"/>
    </location>
</feature>
<dbReference type="PANTHER" id="PTHR24100">
    <property type="entry name" value="BUTYROPHILIN"/>
    <property type="match status" value="1"/>
</dbReference>
<dbReference type="Pfam" id="PF22705">
    <property type="entry name" value="C2-set_3"/>
    <property type="match status" value="1"/>
</dbReference>
<feature type="compositionally biased region" description="Acidic residues" evidence="10">
    <location>
        <begin position="890"/>
        <end position="906"/>
    </location>
</feature>
<protein>
    <recommendedName>
        <fullName evidence="12">Ig-like domain-containing protein</fullName>
    </recommendedName>
</protein>
<dbReference type="SMART" id="SM00409">
    <property type="entry name" value="IG"/>
    <property type="match status" value="1"/>
</dbReference>
<evidence type="ECO:0000256" key="2">
    <source>
        <dbReference type="ARBA" id="ARBA00022692"/>
    </source>
</evidence>
<dbReference type="PROSITE" id="PS50835">
    <property type="entry name" value="IG_LIKE"/>
    <property type="match status" value="2"/>
</dbReference>
<dbReference type="GO" id="GO:0050852">
    <property type="term" value="P:T cell receptor signaling pathway"/>
    <property type="evidence" value="ECO:0007669"/>
    <property type="project" value="TreeGrafter"/>
</dbReference>
<dbReference type="Proteomes" id="UP000265040">
    <property type="component" value="Chromosome 18"/>
</dbReference>
<dbReference type="FunFam" id="2.60.40.10:FF:000088">
    <property type="entry name" value="Butyrophilin subfamily 1 member A1"/>
    <property type="match status" value="1"/>
</dbReference>
<dbReference type="FunFam" id="2.60.40.10:FF:000142">
    <property type="entry name" value="V-set domain-containing T-cell activation inhibitor 1"/>
    <property type="match status" value="1"/>
</dbReference>
<proteinExistence type="inferred from homology"/>
<sequence length="906" mass="105632">MLHTKYKNCNFDAVLVLVFHTVVFFTLICSCRAQPQVTAPSQPIVAAVGDKVILPCHLQPAEDASDMSVEWTRPDLDPRYVHVLHDREELLSLKHPSYRERTSLFIDELKNGNISLKLSKVKPADEGKYRCFIPEISRDSTVQLVVGAVSSPVISLAGIDGDKGEVVLQCESKGCYPEPELLWLDAEGKIFSAGPTETVRGPDDLYTVSSRVTVEKRHSNNITCRVQQRNINQTRETQIHVPDDFFMVLSSPKSNNNSNMIIVWIVTAAVFLLFIPAVVFVVWKWRKNKFKNRRMSHEDGEEEKFNSKCDKTELCVVVEGEEESRPLMAERVEEDNLDSREKNIESQRGKKDSQFVTERETNQDQLKTNSELRDMDRTEGEKKHRSVKTEKEPLILTEQETQKEQNIMSKKGGNGSDKTEGAEEKRQKDEGLLAVGGQQQSQMSVSREETNLDERERKKKNNSQTDQKVKKPEKERTKKKSEQDKDKKLDQKKQQENQTEHMQPETERQKVEDDKKFLHEMKERREREKEEKKLYLKDRKQKERTTGPDDKREKDCEENQRDFTVMNQNQENNERLKQTEEEKKFHLDRRGVEEQKHRPENKTQNRDQHVLEIKKQDESKTERNQDKREKDQKMKEKNHQSEIEKKFPSVNRDDTERTEVKIQQINQELQKQPEEKVQRRLEEVRLQEDGFGKVESQEGAKGNMMKTNKTQRKIKKVKERQPRQEGLMETEQEPEKQPLGGQIKTTEQEPDTKPLGGQIKTTEQEPETKPLGGPIKTTEQEPETKPLGGPIKTTEQEPETKPLGGQIKTTEQEPETKPLGGQEEMIEQPWKNPKGRVKRVKFQKDQQEMSEIDEGQRDMKRRRKDQDLELDVFQQQSDGMNHIYKKPEQQDEDLMEFESEANMETD</sequence>
<keyword evidence="3" id="KW-0732">Signal</keyword>
<feature type="compositionally biased region" description="Low complexity" evidence="10">
    <location>
        <begin position="435"/>
        <end position="445"/>
    </location>
</feature>
<evidence type="ECO:0000256" key="3">
    <source>
        <dbReference type="ARBA" id="ARBA00022729"/>
    </source>
</evidence>
<dbReference type="Pfam" id="PF07686">
    <property type="entry name" value="V-set"/>
    <property type="match status" value="1"/>
</dbReference>
<feature type="compositionally biased region" description="Basic and acidic residues" evidence="10">
    <location>
        <begin position="370"/>
        <end position="393"/>
    </location>
</feature>
<reference evidence="13" key="3">
    <citation type="submission" date="2025-09" db="UniProtKB">
        <authorList>
            <consortium name="Ensembl"/>
        </authorList>
    </citation>
    <scope>IDENTIFICATION</scope>
</reference>
<keyword evidence="7" id="KW-0325">Glycoprotein</keyword>
<dbReference type="PROSITE" id="PS51257">
    <property type="entry name" value="PROKAR_LIPOPROTEIN"/>
    <property type="match status" value="1"/>
</dbReference>
<evidence type="ECO:0000259" key="12">
    <source>
        <dbReference type="PROSITE" id="PS50835"/>
    </source>
</evidence>
<evidence type="ECO:0000256" key="1">
    <source>
        <dbReference type="ARBA" id="ARBA00004370"/>
    </source>
</evidence>
<dbReference type="InParanoid" id="A0A7N6BX48"/>
<dbReference type="InterPro" id="IPR013783">
    <property type="entry name" value="Ig-like_fold"/>
</dbReference>
<keyword evidence="5 11" id="KW-0472">Membrane</keyword>
<dbReference type="SUPFAM" id="SSF48726">
    <property type="entry name" value="Immunoglobulin"/>
    <property type="match status" value="2"/>
</dbReference>
<keyword evidence="14" id="KW-1185">Reference proteome</keyword>
<evidence type="ECO:0000256" key="10">
    <source>
        <dbReference type="SAM" id="MobiDB-lite"/>
    </source>
</evidence>
<evidence type="ECO:0000256" key="4">
    <source>
        <dbReference type="ARBA" id="ARBA00022989"/>
    </source>
</evidence>
<organism evidence="13 14">
    <name type="scientific">Anabas testudineus</name>
    <name type="common">Climbing perch</name>
    <name type="synonym">Anthias testudineus</name>
    <dbReference type="NCBI Taxonomy" id="64144"/>
    <lineage>
        <taxon>Eukaryota</taxon>
        <taxon>Metazoa</taxon>
        <taxon>Chordata</taxon>
        <taxon>Craniata</taxon>
        <taxon>Vertebrata</taxon>
        <taxon>Euteleostomi</taxon>
        <taxon>Actinopterygii</taxon>
        <taxon>Neopterygii</taxon>
        <taxon>Teleostei</taxon>
        <taxon>Neoteleostei</taxon>
        <taxon>Acanthomorphata</taxon>
        <taxon>Anabantaria</taxon>
        <taxon>Anabantiformes</taxon>
        <taxon>Anabantoidei</taxon>
        <taxon>Anabantidae</taxon>
        <taxon>Anabas</taxon>
    </lineage>
</organism>
<dbReference type="GeneTree" id="ENSGT01050000244843"/>
<feature type="compositionally biased region" description="Basic and acidic residues" evidence="10">
    <location>
        <begin position="446"/>
        <end position="456"/>
    </location>
</feature>
<dbReference type="InterPro" id="IPR050504">
    <property type="entry name" value="IgSF_BTN/MOG"/>
</dbReference>
<dbReference type="GO" id="GO:0005102">
    <property type="term" value="F:signaling receptor binding"/>
    <property type="evidence" value="ECO:0007669"/>
    <property type="project" value="TreeGrafter"/>
</dbReference>
<accession>A0A7N6BX48</accession>
<evidence type="ECO:0000313" key="13">
    <source>
        <dbReference type="Ensembl" id="ENSATEP00000068682.2"/>
    </source>
</evidence>
<evidence type="ECO:0000256" key="11">
    <source>
        <dbReference type="SAM" id="Phobius"/>
    </source>
</evidence>
<feature type="compositionally biased region" description="Basic and acidic residues" evidence="10">
    <location>
        <begin position="417"/>
        <end position="431"/>
    </location>
</feature>
<dbReference type="InterPro" id="IPR053896">
    <property type="entry name" value="BTN3A2-like_Ig-C"/>
</dbReference>
<evidence type="ECO:0000256" key="7">
    <source>
        <dbReference type="ARBA" id="ARBA00023180"/>
    </source>
</evidence>
<dbReference type="InterPro" id="IPR007110">
    <property type="entry name" value="Ig-like_dom"/>
</dbReference>
<comment type="similarity">
    <text evidence="9">Belongs to the SKINT family.</text>
</comment>
<comment type="subcellular location">
    <subcellularLocation>
        <location evidence="1">Membrane</location>
    </subcellularLocation>
</comment>
<dbReference type="AlphaFoldDB" id="A0A7N6BX48"/>
<reference evidence="13" key="2">
    <citation type="submission" date="2025-08" db="UniProtKB">
        <authorList>
            <consortium name="Ensembl"/>
        </authorList>
    </citation>
    <scope>IDENTIFICATION</scope>
</reference>
<feature type="domain" description="Ig-like" evidence="12">
    <location>
        <begin position="35"/>
        <end position="143"/>
    </location>
</feature>
<dbReference type="InterPro" id="IPR013106">
    <property type="entry name" value="Ig_V-set"/>
</dbReference>
<keyword evidence="6" id="KW-1015">Disulfide bond</keyword>
<dbReference type="Ensembl" id="ENSATET00000048722.2">
    <property type="protein sequence ID" value="ENSATEP00000068682.2"/>
    <property type="gene ID" value="ENSATEG00000029938.2"/>
</dbReference>
<feature type="domain" description="Ig-like" evidence="12">
    <location>
        <begin position="152"/>
        <end position="240"/>
    </location>
</feature>
<dbReference type="Gene3D" id="2.60.40.10">
    <property type="entry name" value="Immunoglobulins"/>
    <property type="match status" value="2"/>
</dbReference>
<evidence type="ECO:0000256" key="9">
    <source>
        <dbReference type="ARBA" id="ARBA00038221"/>
    </source>
</evidence>
<feature type="compositionally biased region" description="Basic residues" evidence="10">
    <location>
        <begin position="709"/>
        <end position="718"/>
    </location>
</feature>
<feature type="compositionally biased region" description="Basic and acidic residues" evidence="10">
    <location>
        <begin position="572"/>
        <end position="660"/>
    </location>
</feature>
<dbReference type="InterPro" id="IPR036179">
    <property type="entry name" value="Ig-like_dom_sf"/>
</dbReference>
<keyword evidence="4 11" id="KW-1133">Transmembrane helix</keyword>
<reference evidence="13" key="1">
    <citation type="submission" date="2021-04" db="EMBL/GenBank/DDBJ databases">
        <authorList>
            <consortium name="Wellcome Sanger Institute Data Sharing"/>
        </authorList>
    </citation>
    <scope>NUCLEOTIDE SEQUENCE [LARGE SCALE GENOMIC DNA]</scope>
</reference>
<evidence type="ECO:0000256" key="8">
    <source>
        <dbReference type="ARBA" id="ARBA00023319"/>
    </source>
</evidence>
<dbReference type="GO" id="GO:1903037">
    <property type="term" value="P:regulation of leukocyte cell-cell adhesion"/>
    <property type="evidence" value="ECO:0007669"/>
    <property type="project" value="UniProtKB-ARBA"/>
</dbReference>
<dbReference type="PANTHER" id="PTHR24100:SF151">
    <property type="entry name" value="ICOS LIGAND"/>
    <property type="match status" value="1"/>
</dbReference>
<dbReference type="InterPro" id="IPR003599">
    <property type="entry name" value="Ig_sub"/>
</dbReference>
<feature type="region of interest" description="Disordered" evidence="10">
    <location>
        <begin position="326"/>
        <end position="906"/>
    </location>
</feature>
<feature type="compositionally biased region" description="Polar residues" evidence="10">
    <location>
        <begin position="661"/>
        <end position="670"/>
    </location>
</feature>
<keyword evidence="8" id="KW-0393">Immunoglobulin domain</keyword>
<dbReference type="GO" id="GO:0042110">
    <property type="term" value="P:T cell activation"/>
    <property type="evidence" value="ECO:0007669"/>
    <property type="project" value="UniProtKB-ARBA"/>
</dbReference>
<evidence type="ECO:0000256" key="6">
    <source>
        <dbReference type="ARBA" id="ARBA00023157"/>
    </source>
</evidence>
<feature type="compositionally biased region" description="Basic and acidic residues" evidence="10">
    <location>
        <begin position="671"/>
        <end position="698"/>
    </location>
</feature>
<feature type="transmembrane region" description="Helical" evidence="11">
    <location>
        <begin position="261"/>
        <end position="285"/>
    </location>
</feature>
<evidence type="ECO:0000256" key="5">
    <source>
        <dbReference type="ARBA" id="ARBA00023136"/>
    </source>
</evidence>
<feature type="compositionally biased region" description="Basic and acidic residues" evidence="10">
    <location>
        <begin position="337"/>
        <end position="362"/>
    </location>
</feature>
<keyword evidence="2 11" id="KW-0812">Transmembrane</keyword>
<dbReference type="GO" id="GO:0050863">
    <property type="term" value="P:regulation of T cell activation"/>
    <property type="evidence" value="ECO:0007669"/>
    <property type="project" value="UniProtKB-ARBA"/>
</dbReference>
<evidence type="ECO:0000313" key="14">
    <source>
        <dbReference type="Proteomes" id="UP000265040"/>
    </source>
</evidence>
<dbReference type="GO" id="GO:0009897">
    <property type="term" value="C:external side of plasma membrane"/>
    <property type="evidence" value="ECO:0007669"/>
    <property type="project" value="TreeGrafter"/>
</dbReference>
<dbReference type="GO" id="GO:0001817">
    <property type="term" value="P:regulation of cytokine production"/>
    <property type="evidence" value="ECO:0007669"/>
    <property type="project" value="TreeGrafter"/>
</dbReference>